<evidence type="ECO:0000313" key="5">
    <source>
        <dbReference type="EMBL" id="MQM73419.1"/>
    </source>
</evidence>
<dbReference type="Proteomes" id="UP000473648">
    <property type="component" value="Unassembled WGS sequence"/>
</dbReference>
<dbReference type="InterPro" id="IPR039697">
    <property type="entry name" value="Alcohol_dehydrogenase_Fe"/>
</dbReference>
<evidence type="ECO:0000256" key="2">
    <source>
        <dbReference type="ARBA" id="ARBA00023002"/>
    </source>
</evidence>
<comment type="caution">
    <text evidence="5">The sequence shown here is derived from an EMBL/GenBank/DDBJ whole genome shotgun (WGS) entry which is preliminary data.</text>
</comment>
<name>A0A6L5GT24_9FIRM</name>
<dbReference type="PANTHER" id="PTHR11496:SF102">
    <property type="entry name" value="ALCOHOL DEHYDROGENASE 4"/>
    <property type="match status" value="1"/>
</dbReference>
<reference evidence="5" key="1">
    <citation type="journal article" date="2020" name="Appl. Environ. Microbiol.">
        <title>Medium-Chain Fatty Acid Synthesis by 'Candidatus Weimeria bifida' gen. nov., sp. nov., and 'Candidatus Pseudoramibacter fermentans' sp. nov.</title>
        <authorList>
            <person name="Scarborough M.J."/>
            <person name="Myers K.S."/>
            <person name="Donohue T.J."/>
            <person name="Noguera D.R."/>
        </authorList>
    </citation>
    <scope>NUCLEOTIDE SEQUENCE</scope>
    <source>
        <strain evidence="5">EUB1.1</strain>
    </source>
</reference>
<comment type="similarity">
    <text evidence="1">Belongs to the iron-containing alcohol dehydrogenase family.</text>
</comment>
<dbReference type="Pfam" id="PF25137">
    <property type="entry name" value="ADH_Fe_C"/>
    <property type="match status" value="1"/>
</dbReference>
<dbReference type="Pfam" id="PF00465">
    <property type="entry name" value="Fe-ADH"/>
    <property type="match status" value="1"/>
</dbReference>
<organism evidence="5 6">
    <name type="scientific">Candidatus Pseudoramibacter fermentans</name>
    <dbReference type="NCBI Taxonomy" id="2594427"/>
    <lineage>
        <taxon>Bacteria</taxon>
        <taxon>Bacillati</taxon>
        <taxon>Bacillota</taxon>
        <taxon>Clostridia</taxon>
        <taxon>Eubacteriales</taxon>
        <taxon>Eubacteriaceae</taxon>
        <taxon>Pseudoramibacter</taxon>
    </lineage>
</organism>
<dbReference type="PANTHER" id="PTHR11496">
    <property type="entry name" value="ALCOHOL DEHYDROGENASE"/>
    <property type="match status" value="1"/>
</dbReference>
<dbReference type="SUPFAM" id="SSF56796">
    <property type="entry name" value="Dehydroquinate synthase-like"/>
    <property type="match status" value="1"/>
</dbReference>
<evidence type="ECO:0000313" key="6">
    <source>
        <dbReference type="Proteomes" id="UP000473648"/>
    </source>
</evidence>
<dbReference type="InterPro" id="IPR056798">
    <property type="entry name" value="ADH_Fe_C"/>
</dbReference>
<keyword evidence="6" id="KW-1185">Reference proteome</keyword>
<dbReference type="EMBL" id="VOGB01000005">
    <property type="protein sequence ID" value="MQM73419.1"/>
    <property type="molecule type" value="Genomic_DNA"/>
</dbReference>
<proteinExistence type="inferred from homology"/>
<dbReference type="Gene3D" id="1.20.1090.10">
    <property type="entry name" value="Dehydroquinate synthase-like - alpha domain"/>
    <property type="match status" value="1"/>
</dbReference>
<dbReference type="GO" id="GO:0046872">
    <property type="term" value="F:metal ion binding"/>
    <property type="evidence" value="ECO:0007669"/>
    <property type="project" value="InterPro"/>
</dbReference>
<feature type="domain" description="Fe-containing alcohol dehydrogenase-like C-terminal" evidence="4">
    <location>
        <begin position="207"/>
        <end position="398"/>
    </location>
</feature>
<accession>A0A6L5GT24</accession>
<dbReference type="GO" id="GO:0004022">
    <property type="term" value="F:alcohol dehydrogenase (NAD+) activity"/>
    <property type="evidence" value="ECO:0007669"/>
    <property type="project" value="TreeGrafter"/>
</dbReference>
<dbReference type="Gene3D" id="3.40.50.1970">
    <property type="match status" value="1"/>
</dbReference>
<sequence length="405" mass="43346">MTMKIRKYAERIPQYTARAVLPLVKLPKPPVLSGVGMVRRFPEVIAMTDARRLLIVCDEAAAAQPLMADLQSDLADQDIESVIYVQEAEAPELHDVYSAVDRYLSELCDGVLGVGGESALNCAKLIAARVTNVKPVPKMAGIGRVFHRLPPLFAVPTAFGSGCESSIAAEVFDEETGRRLAVVDPKLCPLAVCLDPDLLLALDAEQTAAMGMEALSVAVEAYIGLFDADDVRSEALDASRLVFDNLEKRAADLSDWRALQNLQKASVLAGEAFSRGMAGYTYAIANVLSEAYNLPKASLKAAVLPAVLAFSADACAGKLAELAYNAGLGTEWDEDEELAEALIERIRRMNVSLGLPTAFAAIRPGDVRDLAAQVVGEMGPAYPVPKLMEKADVEDVISGLIDLDV</sequence>
<evidence type="ECO:0000259" key="4">
    <source>
        <dbReference type="Pfam" id="PF25137"/>
    </source>
</evidence>
<dbReference type="AlphaFoldDB" id="A0A6L5GT24"/>
<feature type="domain" description="Alcohol dehydrogenase iron-type/glycerol dehydrogenase GldA" evidence="3">
    <location>
        <begin position="31"/>
        <end position="196"/>
    </location>
</feature>
<keyword evidence="2" id="KW-0560">Oxidoreductase</keyword>
<evidence type="ECO:0000259" key="3">
    <source>
        <dbReference type="Pfam" id="PF00465"/>
    </source>
</evidence>
<dbReference type="InterPro" id="IPR001670">
    <property type="entry name" value="ADH_Fe/GldA"/>
</dbReference>
<protein>
    <submittedName>
        <fullName evidence="5">Iron-containing alcohol dehydrogenase</fullName>
    </submittedName>
</protein>
<evidence type="ECO:0000256" key="1">
    <source>
        <dbReference type="ARBA" id="ARBA00007358"/>
    </source>
</evidence>
<gene>
    <name evidence="5" type="ORF">FRC53_08425</name>
</gene>